<protein>
    <submittedName>
        <fullName evidence="1">Uncharacterized protein</fullName>
    </submittedName>
</protein>
<comment type="caution">
    <text evidence="1">The sequence shown here is derived from an EMBL/GenBank/DDBJ whole genome shotgun (WGS) entry which is preliminary data.</text>
</comment>
<evidence type="ECO:0000313" key="1">
    <source>
        <dbReference type="EMBL" id="KAI8012500.1"/>
    </source>
</evidence>
<name>A0ACC0HH01_9ERIC</name>
<proteinExistence type="predicted"/>
<dbReference type="Proteomes" id="UP001060215">
    <property type="component" value="Chromosome 5"/>
</dbReference>
<dbReference type="EMBL" id="CM045762">
    <property type="protein sequence ID" value="KAI8012500.1"/>
    <property type="molecule type" value="Genomic_DNA"/>
</dbReference>
<accession>A0ACC0HH01</accession>
<organism evidence="1 2">
    <name type="scientific">Camellia lanceoleosa</name>
    <dbReference type="NCBI Taxonomy" id="1840588"/>
    <lineage>
        <taxon>Eukaryota</taxon>
        <taxon>Viridiplantae</taxon>
        <taxon>Streptophyta</taxon>
        <taxon>Embryophyta</taxon>
        <taxon>Tracheophyta</taxon>
        <taxon>Spermatophyta</taxon>
        <taxon>Magnoliopsida</taxon>
        <taxon>eudicotyledons</taxon>
        <taxon>Gunneridae</taxon>
        <taxon>Pentapetalae</taxon>
        <taxon>asterids</taxon>
        <taxon>Ericales</taxon>
        <taxon>Theaceae</taxon>
        <taxon>Camellia</taxon>
    </lineage>
</organism>
<keyword evidence="2" id="KW-1185">Reference proteome</keyword>
<evidence type="ECO:0000313" key="2">
    <source>
        <dbReference type="Proteomes" id="UP001060215"/>
    </source>
</evidence>
<reference evidence="1 2" key="1">
    <citation type="journal article" date="2022" name="Plant J.">
        <title>Chromosome-level genome of Camellia lanceoleosa provides a valuable resource for understanding genome evolution and self-incompatibility.</title>
        <authorList>
            <person name="Gong W."/>
            <person name="Xiao S."/>
            <person name="Wang L."/>
            <person name="Liao Z."/>
            <person name="Chang Y."/>
            <person name="Mo W."/>
            <person name="Hu G."/>
            <person name="Li W."/>
            <person name="Zhao G."/>
            <person name="Zhu H."/>
            <person name="Hu X."/>
            <person name="Ji K."/>
            <person name="Xiang X."/>
            <person name="Song Q."/>
            <person name="Yuan D."/>
            <person name="Jin S."/>
            <person name="Zhang L."/>
        </authorList>
    </citation>
    <scope>NUCLEOTIDE SEQUENCE [LARGE SCALE GENOMIC DNA]</scope>
    <source>
        <strain evidence="1">SQ_2022a</strain>
    </source>
</reference>
<gene>
    <name evidence="1" type="ORF">LOK49_LG06G01922</name>
</gene>
<sequence>MCCLKIHHSSVPTNSLPLQCKQKDCKLESLLCVPQTGSRVLLLQLQWRLQSGLAVVGGDGSDDGWAMMMAVAVDHNLFWILGKEGGEKGAAVAI</sequence>